<dbReference type="OrthoDB" id="5730448at2"/>
<protein>
    <recommendedName>
        <fullName evidence="3">Lipoprotein</fullName>
    </recommendedName>
</protein>
<evidence type="ECO:0000313" key="2">
    <source>
        <dbReference type="Proteomes" id="UP000245790"/>
    </source>
</evidence>
<evidence type="ECO:0000313" key="1">
    <source>
        <dbReference type="EMBL" id="PWK42828.1"/>
    </source>
</evidence>
<gene>
    <name evidence="1" type="ORF">C8D97_11730</name>
</gene>
<sequence length="216" mass="24067">MILRSPSAIASPKTTPSKAVTLLVLCAFLLSATGCKKKHLKTIGALIVVGVAAKLIYDMIIEHRSEQTQNDRQVVNKYKDTHNELPDEPELLNYQTHVKPGGVINPGNKISIVSNLEVVRSKHKETFQIEEKITIYDNEDNSKPLKSLVKVVNQDTKKCGAFENEFTFTLPKGMPQGVYPIKTSVIVDGKEYQVVENKMQLVFQSQPSSTRLVMAD</sequence>
<dbReference type="Proteomes" id="UP000245790">
    <property type="component" value="Unassembled WGS sequence"/>
</dbReference>
<organism evidence="1 2">
    <name type="scientific">Pleionea mediterranea</name>
    <dbReference type="NCBI Taxonomy" id="523701"/>
    <lineage>
        <taxon>Bacteria</taxon>
        <taxon>Pseudomonadati</taxon>
        <taxon>Pseudomonadota</taxon>
        <taxon>Gammaproteobacteria</taxon>
        <taxon>Oceanospirillales</taxon>
        <taxon>Pleioneaceae</taxon>
        <taxon>Pleionea</taxon>
    </lineage>
</organism>
<dbReference type="RefSeq" id="WP_109765095.1">
    <property type="nucleotide sequence ID" value="NZ_QGGU01000017.1"/>
</dbReference>
<dbReference type="PROSITE" id="PS51257">
    <property type="entry name" value="PROKAR_LIPOPROTEIN"/>
    <property type="match status" value="1"/>
</dbReference>
<evidence type="ECO:0008006" key="3">
    <source>
        <dbReference type="Google" id="ProtNLM"/>
    </source>
</evidence>
<dbReference type="EMBL" id="QGGU01000017">
    <property type="protein sequence ID" value="PWK42828.1"/>
    <property type="molecule type" value="Genomic_DNA"/>
</dbReference>
<dbReference type="AlphaFoldDB" id="A0A316F7S4"/>
<reference evidence="1 2" key="1">
    <citation type="submission" date="2018-05" db="EMBL/GenBank/DDBJ databases">
        <title>Genomic Encyclopedia of Type Strains, Phase IV (KMG-IV): sequencing the most valuable type-strain genomes for metagenomic binning, comparative biology and taxonomic classification.</title>
        <authorList>
            <person name="Goeker M."/>
        </authorList>
    </citation>
    <scope>NUCLEOTIDE SEQUENCE [LARGE SCALE GENOMIC DNA]</scope>
    <source>
        <strain evidence="1 2">DSM 25350</strain>
    </source>
</reference>
<comment type="caution">
    <text evidence="1">The sequence shown here is derived from an EMBL/GenBank/DDBJ whole genome shotgun (WGS) entry which is preliminary data.</text>
</comment>
<accession>A0A316F7S4</accession>
<keyword evidence="2" id="KW-1185">Reference proteome</keyword>
<name>A0A316F7S4_9GAMM</name>
<proteinExistence type="predicted"/>